<accession>A0ABW5LRJ8</accession>
<evidence type="ECO:0000313" key="2">
    <source>
        <dbReference type="EMBL" id="MFD2567002.1"/>
    </source>
</evidence>
<proteinExistence type="predicted"/>
<reference evidence="3" key="1">
    <citation type="journal article" date="2019" name="Int. J. Syst. Evol. Microbiol.">
        <title>The Global Catalogue of Microorganisms (GCM) 10K type strain sequencing project: providing services to taxonomists for standard genome sequencing and annotation.</title>
        <authorList>
            <consortium name="The Broad Institute Genomics Platform"/>
            <consortium name="The Broad Institute Genome Sequencing Center for Infectious Disease"/>
            <person name="Wu L."/>
            <person name="Ma J."/>
        </authorList>
    </citation>
    <scope>NUCLEOTIDE SEQUENCE [LARGE SCALE GENOMIC DNA]</scope>
    <source>
        <strain evidence="3">KCTC 52127</strain>
    </source>
</reference>
<keyword evidence="1" id="KW-0732">Signal</keyword>
<feature type="signal peptide" evidence="1">
    <location>
        <begin position="1"/>
        <end position="20"/>
    </location>
</feature>
<dbReference type="SUPFAM" id="SSF52266">
    <property type="entry name" value="SGNH hydrolase"/>
    <property type="match status" value="2"/>
</dbReference>
<dbReference type="InterPro" id="IPR036514">
    <property type="entry name" value="SGNH_hydro_sf"/>
</dbReference>
<dbReference type="Gene3D" id="3.40.50.1110">
    <property type="entry name" value="SGNH hydrolase"/>
    <property type="match status" value="1"/>
</dbReference>
<name>A0ABW5LRJ8_9FLAO</name>
<comment type="caution">
    <text evidence="2">The sequence shown here is derived from an EMBL/GenBank/DDBJ whole genome shotgun (WGS) entry which is preliminary data.</text>
</comment>
<keyword evidence="3" id="KW-1185">Reference proteome</keyword>
<feature type="chain" id="PRO_5046323027" evidence="1">
    <location>
        <begin position="21"/>
        <end position="510"/>
    </location>
</feature>
<gene>
    <name evidence="2" type="ORF">ACFSRZ_06435</name>
</gene>
<sequence length="510" mass="52270">MKKFKYIFLMALAASFAACDVNNELDEIPAEVVVLPTPTAGTADFSKYVSIGASFTAGFSDGSVFLAAQSRSFPSIMAQMMSNVGGGNFVQPLVSDNVGGLTLGGQVISNPRLFFNGAGPAVVPGTPTTEVSNILTGPFNNYGVPGAKSFHMVAPEYGNITGVGTTANPYFVRMASSPTTTVLADAAGAGATFFTISEIGGNDVLGYAISGGTGTVQTGNPNPATYGSNDITDPGLFTQVFSSMVTTMTAGGAKGAVVTVPSIVNLPFFTTVPHNPVPLDAATAAQLNAGYAAYNANLLPAITGANALGNLGMTPEEIAAEVARRTITFSAGQNAVVIIDEDLTDITGINPQLLSMRQATADDFLVLTSSSFIGTTVGGNPALINGLTVPLADNWVLTPEEQNSIQVATDAYNATIVSIGNANGLAVVDLNGLLTEASTTGTQFDEFTMTTSLVFGGMVSLDGIHLTSRGYALMANKILEAVDATYGSNFMASGNVAKAANYPTNYPPGI</sequence>
<dbReference type="PROSITE" id="PS51257">
    <property type="entry name" value="PROKAR_LIPOPROTEIN"/>
    <property type="match status" value="1"/>
</dbReference>
<dbReference type="Proteomes" id="UP001597508">
    <property type="component" value="Unassembled WGS sequence"/>
</dbReference>
<evidence type="ECO:0000256" key="1">
    <source>
        <dbReference type="SAM" id="SignalP"/>
    </source>
</evidence>
<dbReference type="RefSeq" id="WP_379665712.1">
    <property type="nucleotide sequence ID" value="NZ_JBHULH010000003.1"/>
</dbReference>
<evidence type="ECO:0000313" key="3">
    <source>
        <dbReference type="Proteomes" id="UP001597508"/>
    </source>
</evidence>
<protein>
    <submittedName>
        <fullName evidence="2">G-D-S-L family lipolytic protein</fullName>
    </submittedName>
</protein>
<dbReference type="EMBL" id="JBHULH010000003">
    <property type="protein sequence ID" value="MFD2567002.1"/>
    <property type="molecule type" value="Genomic_DNA"/>
</dbReference>
<organism evidence="2 3">
    <name type="scientific">Pseudotenacibaculum haliotis</name>
    <dbReference type="NCBI Taxonomy" id="1862138"/>
    <lineage>
        <taxon>Bacteria</taxon>
        <taxon>Pseudomonadati</taxon>
        <taxon>Bacteroidota</taxon>
        <taxon>Flavobacteriia</taxon>
        <taxon>Flavobacteriales</taxon>
        <taxon>Flavobacteriaceae</taxon>
        <taxon>Pseudotenacibaculum</taxon>
    </lineage>
</organism>